<evidence type="ECO:0000313" key="2">
    <source>
        <dbReference type="EMBL" id="EPH39356.1"/>
    </source>
</evidence>
<dbReference type="PATRIC" id="fig|1286094.4.peg.7509"/>
<accession>S3Z6K0</accession>
<organism evidence="2 3">
    <name type="scientific">Streptomyces aurantiacus JA 4570</name>
    <dbReference type="NCBI Taxonomy" id="1286094"/>
    <lineage>
        <taxon>Bacteria</taxon>
        <taxon>Bacillati</taxon>
        <taxon>Actinomycetota</taxon>
        <taxon>Actinomycetes</taxon>
        <taxon>Kitasatosporales</taxon>
        <taxon>Streptomycetaceae</taxon>
        <taxon>Streptomyces</taxon>
        <taxon>Streptomyces aurantiacus group</taxon>
    </lineage>
</organism>
<evidence type="ECO:0000313" key="3">
    <source>
        <dbReference type="Proteomes" id="UP000014629"/>
    </source>
</evidence>
<dbReference type="Proteomes" id="UP000014629">
    <property type="component" value="Unassembled WGS sequence"/>
</dbReference>
<name>S3Z6K0_9ACTN</name>
<dbReference type="EMBL" id="AOPZ01000544">
    <property type="protein sequence ID" value="EPH39356.1"/>
    <property type="molecule type" value="Genomic_DNA"/>
</dbReference>
<feature type="region of interest" description="Disordered" evidence="1">
    <location>
        <begin position="1"/>
        <end position="74"/>
    </location>
</feature>
<gene>
    <name evidence="2" type="ORF">STRAU_7581</name>
</gene>
<dbReference type="OrthoDB" id="3579809at2"/>
<comment type="caution">
    <text evidence="2">The sequence shown here is derived from an EMBL/GenBank/DDBJ whole genome shotgun (WGS) entry which is preliminary data.</text>
</comment>
<protein>
    <submittedName>
        <fullName evidence="2">Uncharacterized protein</fullName>
    </submittedName>
</protein>
<feature type="compositionally biased region" description="Low complexity" evidence="1">
    <location>
        <begin position="8"/>
        <end position="17"/>
    </location>
</feature>
<reference evidence="2 3" key="1">
    <citation type="submission" date="2013-02" db="EMBL/GenBank/DDBJ databases">
        <title>Draft Genome Sequence of Streptomyces aurantiacus, Which Produces Setomimycin.</title>
        <authorList>
            <person name="Gruening B.A."/>
            <person name="Praeg A."/>
            <person name="Erxleben A."/>
            <person name="Guenther S."/>
            <person name="Mueller M."/>
        </authorList>
    </citation>
    <scope>NUCLEOTIDE SEQUENCE [LARGE SCALE GENOMIC DNA]</scope>
    <source>
        <strain evidence="2 3">JA 4570</strain>
    </source>
</reference>
<sequence length="74" mass="7708">MHRRYGARRAATAQTTAEPERAAEPTPTTTRTVPVGAPLPSVPAARAMPTQPTAGSTGLRDDMRPGAFPGPRNG</sequence>
<evidence type="ECO:0000256" key="1">
    <source>
        <dbReference type="SAM" id="MobiDB-lite"/>
    </source>
</evidence>
<proteinExistence type="predicted"/>
<dbReference type="AlphaFoldDB" id="S3Z6K0"/>
<keyword evidence="3" id="KW-1185">Reference proteome</keyword>